<dbReference type="InterPro" id="IPR025232">
    <property type="entry name" value="DUF4174"/>
</dbReference>
<dbReference type="Proteomes" id="UP000480178">
    <property type="component" value="Chromosome"/>
</dbReference>
<gene>
    <name evidence="3" type="ORF">GXP67_15235</name>
</gene>
<accession>A0A6C0GJB2</accession>
<dbReference type="EMBL" id="CP048222">
    <property type="protein sequence ID" value="QHT67894.1"/>
    <property type="molecule type" value="Genomic_DNA"/>
</dbReference>
<organism evidence="3 4">
    <name type="scientific">Rhodocytophaga rosea</name>
    <dbReference type="NCBI Taxonomy" id="2704465"/>
    <lineage>
        <taxon>Bacteria</taxon>
        <taxon>Pseudomonadati</taxon>
        <taxon>Bacteroidota</taxon>
        <taxon>Cytophagia</taxon>
        <taxon>Cytophagales</taxon>
        <taxon>Rhodocytophagaceae</taxon>
        <taxon>Rhodocytophaga</taxon>
    </lineage>
</organism>
<proteinExistence type="predicted"/>
<protein>
    <submittedName>
        <fullName evidence="3">DUF4174 domain-containing protein</fullName>
    </submittedName>
</protein>
<dbReference type="AlphaFoldDB" id="A0A6C0GJB2"/>
<name>A0A6C0GJB2_9BACT</name>
<dbReference type="Pfam" id="PF13778">
    <property type="entry name" value="DUF4174"/>
    <property type="match status" value="1"/>
</dbReference>
<keyword evidence="4" id="KW-1185">Reference proteome</keyword>
<dbReference type="RefSeq" id="WP_162443916.1">
    <property type="nucleotide sequence ID" value="NZ_CP048222.1"/>
</dbReference>
<evidence type="ECO:0000259" key="2">
    <source>
        <dbReference type="Pfam" id="PF13778"/>
    </source>
</evidence>
<feature type="domain" description="DUF4174" evidence="2">
    <location>
        <begin position="33"/>
        <end position="140"/>
    </location>
</feature>
<evidence type="ECO:0000313" key="4">
    <source>
        <dbReference type="Proteomes" id="UP000480178"/>
    </source>
</evidence>
<dbReference type="KEGG" id="rhoz:GXP67_15235"/>
<evidence type="ECO:0000256" key="1">
    <source>
        <dbReference type="ARBA" id="ARBA00022729"/>
    </source>
</evidence>
<reference evidence="3 4" key="1">
    <citation type="submission" date="2020-01" db="EMBL/GenBank/DDBJ databases">
        <authorList>
            <person name="Kim M.K."/>
        </authorList>
    </citation>
    <scope>NUCLEOTIDE SEQUENCE [LARGE SCALE GENOMIC DNA]</scope>
    <source>
        <strain evidence="3 4">172606-1</strain>
    </source>
</reference>
<sequence length="146" mass="16901">MFTTYIIGIVLVISGTLLCQFQINQSSSLEERLQSLKWQKRVILVMASSSYESEFLAQKSNLETKKVGVEDRDLEILYISINNLNYMDKTFIRKKFEIHDQNFCIILIGKDGGEKRRSDEPLKADDLFQTIDAMPMRQQEAKGKNK</sequence>
<keyword evidence="1" id="KW-0732">Signal</keyword>
<evidence type="ECO:0000313" key="3">
    <source>
        <dbReference type="EMBL" id="QHT67894.1"/>
    </source>
</evidence>